<evidence type="ECO:0000256" key="1">
    <source>
        <dbReference type="ARBA" id="ARBA00010648"/>
    </source>
</evidence>
<evidence type="ECO:0000256" key="6">
    <source>
        <dbReference type="SAM" id="SignalP"/>
    </source>
</evidence>
<gene>
    <name evidence="7" type="ORF">SAMN04489712_106169</name>
</gene>
<reference evidence="8" key="1">
    <citation type="submission" date="2016-10" db="EMBL/GenBank/DDBJ databases">
        <authorList>
            <person name="Varghese N."/>
            <person name="Submissions S."/>
        </authorList>
    </citation>
    <scope>NUCLEOTIDE SEQUENCE [LARGE SCALE GENOMIC DNA]</scope>
    <source>
        <strain evidence="8">DSM 43163</strain>
    </source>
</reference>
<dbReference type="InterPro" id="IPR047704">
    <property type="entry name" value="GPS-CTERM"/>
</dbReference>
<evidence type="ECO:0000313" key="8">
    <source>
        <dbReference type="Proteomes" id="UP000236723"/>
    </source>
</evidence>
<evidence type="ECO:0000256" key="5">
    <source>
        <dbReference type="ARBA" id="ARBA00023157"/>
    </source>
</evidence>
<dbReference type="OrthoDB" id="3294823at2"/>
<comment type="similarity">
    <text evidence="1">Belongs to the neocarzinostatin family.</text>
</comment>
<feature type="chain" id="PRO_5038346876" evidence="6">
    <location>
        <begin position="19"/>
        <end position="198"/>
    </location>
</feature>
<evidence type="ECO:0000256" key="2">
    <source>
        <dbReference type="ARBA" id="ARBA00022529"/>
    </source>
</evidence>
<keyword evidence="8" id="KW-1185">Reference proteome</keyword>
<feature type="signal peptide" evidence="6">
    <location>
        <begin position="1"/>
        <end position="18"/>
    </location>
</feature>
<evidence type="ECO:0000256" key="4">
    <source>
        <dbReference type="ARBA" id="ARBA00023125"/>
    </source>
</evidence>
<evidence type="ECO:0000313" key="7">
    <source>
        <dbReference type="EMBL" id="SEG54631.1"/>
    </source>
</evidence>
<dbReference type="EMBL" id="FNVO01000006">
    <property type="protein sequence ID" value="SEG54631.1"/>
    <property type="molecule type" value="Genomic_DNA"/>
</dbReference>
<proteinExistence type="inferred from homology"/>
<dbReference type="NCBIfam" id="NF040681">
    <property type="entry name" value="GPS-CTERM"/>
    <property type="match status" value="1"/>
</dbReference>
<dbReference type="GO" id="GO:0003677">
    <property type="term" value="F:DNA binding"/>
    <property type="evidence" value="ECO:0007669"/>
    <property type="project" value="UniProtKB-KW"/>
</dbReference>
<sequence length="198" mass="19819">MITIVLAALALSPLTAPAVPADRAAAPALRISRVADLAEGEEITVTGTGFRPGLKSVAVGLCREGYTNGLKDCDLGGGATFVNIDAHGAFPTVRLKARSKFNGIDCMTRQCVIGAAPLPTTNPPAIVNANTAIVRVGFKGSQFKGGATPAAAAPQAAAGPDTGGPSTPLWAATLGVLVLAGAAVAAAQRRSQHPRSTS</sequence>
<organism evidence="7 8">
    <name type="scientific">Thermomonospora echinospora</name>
    <dbReference type="NCBI Taxonomy" id="1992"/>
    <lineage>
        <taxon>Bacteria</taxon>
        <taxon>Bacillati</taxon>
        <taxon>Actinomycetota</taxon>
        <taxon>Actinomycetes</taxon>
        <taxon>Streptosporangiales</taxon>
        <taxon>Thermomonosporaceae</taxon>
        <taxon>Thermomonospora</taxon>
    </lineage>
</organism>
<dbReference type="GO" id="GO:0042742">
    <property type="term" value="P:defense response to bacterium"/>
    <property type="evidence" value="ECO:0007669"/>
    <property type="project" value="UniProtKB-KW"/>
</dbReference>
<dbReference type="RefSeq" id="WP_146087416.1">
    <property type="nucleotide sequence ID" value="NZ_FNVO01000006.1"/>
</dbReference>
<accession>A0A1H6B1A4</accession>
<dbReference type="AlphaFoldDB" id="A0A1H6B1A4"/>
<keyword evidence="2" id="KW-0929">Antimicrobial</keyword>
<dbReference type="Gene3D" id="2.60.40.230">
    <property type="entry name" value="Neocarzinostatin-like"/>
    <property type="match status" value="1"/>
</dbReference>
<keyword evidence="4" id="KW-0238">DNA-binding</keyword>
<dbReference type="Proteomes" id="UP000236723">
    <property type="component" value="Unassembled WGS sequence"/>
</dbReference>
<dbReference type="InterPro" id="IPR002186">
    <property type="entry name" value="Neocarzinostatin_fam"/>
</dbReference>
<keyword evidence="5" id="KW-1015">Disulfide bond</keyword>
<dbReference type="InterPro" id="IPR027273">
    <property type="entry name" value="Neocarzinostatin-like"/>
</dbReference>
<keyword evidence="3" id="KW-0044">Antibiotic</keyword>
<dbReference type="Pfam" id="PF00960">
    <property type="entry name" value="Neocarzinostat"/>
    <property type="match status" value="1"/>
</dbReference>
<evidence type="ECO:0000256" key="3">
    <source>
        <dbReference type="ARBA" id="ARBA00023022"/>
    </source>
</evidence>
<protein>
    <submittedName>
        <fullName evidence="7">Neocarzinostatin family protein</fullName>
    </submittedName>
</protein>
<keyword evidence="6" id="KW-0732">Signal</keyword>
<name>A0A1H6B1A4_9ACTN</name>
<dbReference type="SUPFAM" id="SSF49319">
    <property type="entry name" value="Actinoxanthin-like"/>
    <property type="match status" value="1"/>
</dbReference>